<accession>A0A8J6UKV4</accession>
<dbReference type="GO" id="GO:0016020">
    <property type="term" value="C:membrane"/>
    <property type="evidence" value="ECO:0007669"/>
    <property type="project" value="UniProtKB-SubCell"/>
</dbReference>
<comment type="caution">
    <text evidence="10">The sequence shown here is derived from an EMBL/GenBank/DDBJ whole genome shotgun (WGS) entry which is preliminary data.</text>
</comment>
<dbReference type="AlphaFoldDB" id="A0A8J6UKV4"/>
<evidence type="ECO:0000256" key="6">
    <source>
        <dbReference type="ARBA" id="ARBA00022989"/>
    </source>
</evidence>
<comment type="subcellular location">
    <subcellularLocation>
        <location evidence="1">Membrane</location>
        <topology evidence="1">Multi-pass membrane protein</topology>
    </subcellularLocation>
</comment>
<name>A0A8J6UKV4_9GAMM</name>
<feature type="transmembrane region" description="Helical" evidence="8">
    <location>
        <begin position="137"/>
        <end position="154"/>
    </location>
</feature>
<evidence type="ECO:0000313" key="11">
    <source>
        <dbReference type="Proteomes" id="UP000638014"/>
    </source>
</evidence>
<comment type="similarity">
    <text evidence="2">Belongs to the bacterial solute-binding protein 3 family.</text>
</comment>
<evidence type="ECO:0000256" key="8">
    <source>
        <dbReference type="SAM" id="Phobius"/>
    </source>
</evidence>
<evidence type="ECO:0000256" key="3">
    <source>
        <dbReference type="ARBA" id="ARBA00022448"/>
    </source>
</evidence>
<feature type="transmembrane region" description="Helical" evidence="8">
    <location>
        <begin position="360"/>
        <end position="391"/>
    </location>
</feature>
<dbReference type="InterPro" id="IPR001638">
    <property type="entry name" value="Solute-binding_3/MltF_N"/>
</dbReference>
<protein>
    <submittedName>
        <fullName evidence="10">Cation:dicarboxylase symporter family transporter</fullName>
    </submittedName>
</protein>
<gene>
    <name evidence="10" type="ORF">IC617_00370</name>
</gene>
<feature type="transmembrane region" description="Helical" evidence="8">
    <location>
        <begin position="289"/>
        <end position="316"/>
    </location>
</feature>
<proteinExistence type="inferred from homology"/>
<evidence type="ECO:0000256" key="2">
    <source>
        <dbReference type="ARBA" id="ARBA00010333"/>
    </source>
</evidence>
<dbReference type="EMBL" id="JACXAF010000001">
    <property type="protein sequence ID" value="MBD1387870.1"/>
    <property type="molecule type" value="Genomic_DNA"/>
</dbReference>
<keyword evidence="4 8" id="KW-0812">Transmembrane</keyword>
<dbReference type="RefSeq" id="WP_191143005.1">
    <property type="nucleotide sequence ID" value="NZ_JACXAF010000001.1"/>
</dbReference>
<dbReference type="SUPFAM" id="SSF53850">
    <property type="entry name" value="Periplasmic binding protein-like II"/>
    <property type="match status" value="1"/>
</dbReference>
<dbReference type="Pfam" id="PF00375">
    <property type="entry name" value="SDF"/>
    <property type="match status" value="1"/>
</dbReference>
<keyword evidence="11" id="KW-1185">Reference proteome</keyword>
<feature type="transmembrane region" description="Helical" evidence="8">
    <location>
        <begin position="248"/>
        <end position="265"/>
    </location>
</feature>
<feature type="transmembrane region" description="Helical" evidence="8">
    <location>
        <begin position="403"/>
        <end position="428"/>
    </location>
</feature>
<reference evidence="10" key="1">
    <citation type="submission" date="2020-09" db="EMBL/GenBank/DDBJ databases">
        <title>A novel bacterium of genus Neiella, isolated from South China Sea.</title>
        <authorList>
            <person name="Huang H."/>
            <person name="Mo K."/>
            <person name="Hu Y."/>
        </authorList>
    </citation>
    <scope>NUCLEOTIDE SEQUENCE</scope>
    <source>
        <strain evidence="10">HB171785</strain>
    </source>
</reference>
<keyword evidence="6 8" id="KW-1133">Transmembrane helix</keyword>
<dbReference type="InterPro" id="IPR036458">
    <property type="entry name" value="Na:dicarbo_symporter_sf"/>
</dbReference>
<feature type="transmembrane region" description="Helical" evidence="8">
    <location>
        <begin position="209"/>
        <end position="236"/>
    </location>
</feature>
<evidence type="ECO:0000259" key="9">
    <source>
        <dbReference type="SMART" id="SM00062"/>
    </source>
</evidence>
<keyword evidence="5" id="KW-0732">Signal</keyword>
<keyword evidence="7 8" id="KW-0472">Membrane</keyword>
<evidence type="ECO:0000313" key="10">
    <source>
        <dbReference type="EMBL" id="MBD1387870.1"/>
    </source>
</evidence>
<feature type="transmembrane region" description="Helical" evidence="8">
    <location>
        <begin position="41"/>
        <end position="65"/>
    </location>
</feature>
<feature type="transmembrane region" description="Helical" evidence="8">
    <location>
        <begin position="12"/>
        <end position="29"/>
    </location>
</feature>
<dbReference type="Gene3D" id="3.40.190.10">
    <property type="entry name" value="Periplasmic binding protein-like II"/>
    <property type="match status" value="2"/>
</dbReference>
<feature type="domain" description="Solute-binding protein family 3/N-terminal" evidence="9">
    <location>
        <begin position="476"/>
        <end position="699"/>
    </location>
</feature>
<organism evidence="10 11">
    <name type="scientific">Neiella litorisoli</name>
    <dbReference type="NCBI Taxonomy" id="2771431"/>
    <lineage>
        <taxon>Bacteria</taxon>
        <taxon>Pseudomonadati</taxon>
        <taxon>Pseudomonadota</taxon>
        <taxon>Gammaproteobacteria</taxon>
        <taxon>Alteromonadales</taxon>
        <taxon>Echinimonadaceae</taxon>
        <taxon>Neiella</taxon>
    </lineage>
</organism>
<feature type="transmembrane region" description="Helical" evidence="8">
    <location>
        <begin position="175"/>
        <end position="197"/>
    </location>
</feature>
<dbReference type="PANTHER" id="PTHR35936:SF19">
    <property type="entry name" value="AMINO-ACID-BINDING PROTEIN YXEM-RELATED"/>
    <property type="match status" value="1"/>
</dbReference>
<keyword evidence="3" id="KW-0813">Transport</keyword>
<dbReference type="SUPFAM" id="SSF118215">
    <property type="entry name" value="Proton glutamate symport protein"/>
    <property type="match status" value="1"/>
</dbReference>
<evidence type="ECO:0000256" key="1">
    <source>
        <dbReference type="ARBA" id="ARBA00004141"/>
    </source>
</evidence>
<feature type="transmembrane region" description="Helical" evidence="8">
    <location>
        <begin position="77"/>
        <end position="102"/>
    </location>
</feature>
<dbReference type="GO" id="GO:0015293">
    <property type="term" value="F:symporter activity"/>
    <property type="evidence" value="ECO:0007669"/>
    <property type="project" value="InterPro"/>
</dbReference>
<evidence type="ECO:0000256" key="4">
    <source>
        <dbReference type="ARBA" id="ARBA00022692"/>
    </source>
</evidence>
<dbReference type="Proteomes" id="UP000638014">
    <property type="component" value="Unassembled WGS sequence"/>
</dbReference>
<dbReference type="SMART" id="SM00062">
    <property type="entry name" value="PBPb"/>
    <property type="match status" value="1"/>
</dbReference>
<evidence type="ECO:0000256" key="7">
    <source>
        <dbReference type="ARBA" id="ARBA00023136"/>
    </source>
</evidence>
<evidence type="ECO:0000256" key="5">
    <source>
        <dbReference type="ARBA" id="ARBA00022729"/>
    </source>
</evidence>
<dbReference type="InterPro" id="IPR001991">
    <property type="entry name" value="Na-dicarboxylate_symporter"/>
</dbReference>
<dbReference type="PANTHER" id="PTHR35936">
    <property type="entry name" value="MEMBRANE-BOUND LYTIC MUREIN TRANSGLYCOSYLASE F"/>
    <property type="match status" value="1"/>
</dbReference>
<dbReference type="Pfam" id="PF00497">
    <property type="entry name" value="SBP_bac_3"/>
    <property type="match status" value="1"/>
</dbReference>
<dbReference type="Gene3D" id="1.10.3860.10">
    <property type="entry name" value="Sodium:dicarboxylate symporter"/>
    <property type="match status" value="1"/>
</dbReference>
<sequence length="729" mass="80721">MRSRIFHLSSSQWILIGLIAGLGVGLFFGEKVGWMNVVGEAVIMLMQMTIIPYILVSLIGGFGSLTKEHAKLLANKAGMVLLLLWGTALLTIFAMSMAFPAIAKASFFSTSVITSSPPPDLLNIYIPANPFKSLADGSIPAVVVFAIALGVAFIRTEDKTDVLNLCKVTGKGLNIVTSYALKTMPVGIFAITASAAGTMTVAELNNLQVFLLSFIAVGLLLAYIILPALIACFTPFTWREVEQVSRDALVTAFVTANVLIVLPVIEQGCKDLYRKHQLENQQTDQMVDVLIPIAFSFPNAGKLMVILFVVFSGWFVGSPIDALDMPQLGVTGLLSLFGAVNVAVPFLLDLMRLPADMYQLFLVGTVVTSRMMSIVAVVHLVAFVLLSLCLIQRQWKPVGGGALRFAIIFVLGAAAFILSMRGLSTWLLNVDQVTNPLIEMKRVGRVPEQVYADLPKTYDGGQYSLTNVEQIKRRGVLRIGYLPGKVPFSYFNRSGELVGIDINIASQLAYDLGVEVEFIPYHGDSLKVPLAQGYFDIAVSGIEMDAETIEQMRFSPPILTLNLGLVVKDHDRHAYDRLAKEARVRQVTLAIAQHKRLVRLLRDEFPHVNFIEIEHERDFFTGKIDADGLVISAEEGYAWTLFFPSYNVVVSKTTPRQYPVGFAVARQNEDLHQYLTSWVQIQKVNGYFDQQYRFWILGEGAEPDTPRWSIWRNVLQWDDDPAEQPPSDD</sequence>
<feature type="transmembrane region" description="Helical" evidence="8">
    <location>
        <begin position="328"/>
        <end position="348"/>
    </location>
</feature>